<reference evidence="1" key="2">
    <citation type="submission" date="2020-07" db="EMBL/GenBank/DDBJ databases">
        <authorList>
            <person name="Vera ALvarez R."/>
            <person name="Arias-Moreno D.M."/>
            <person name="Jimenez-Jacinto V."/>
            <person name="Jimenez-Bremont J.F."/>
            <person name="Swaminathan K."/>
            <person name="Moose S.P."/>
            <person name="Guerrero-Gonzalez M.L."/>
            <person name="Marino-Ramirez L."/>
            <person name="Landsman D."/>
            <person name="Rodriguez-Kessler M."/>
            <person name="Delgado-Sanchez P."/>
        </authorList>
    </citation>
    <scope>NUCLEOTIDE SEQUENCE</scope>
    <source>
        <tissue evidence="1">Cladode</tissue>
    </source>
</reference>
<proteinExistence type="predicted"/>
<reference evidence="1" key="1">
    <citation type="journal article" date="2013" name="J. Plant Res.">
        <title>Effect of fungi and light on seed germination of three Opuntia species from semiarid lands of central Mexico.</title>
        <authorList>
            <person name="Delgado-Sanchez P."/>
            <person name="Jimenez-Bremont J.F."/>
            <person name="Guerrero-Gonzalez Mde L."/>
            <person name="Flores J."/>
        </authorList>
    </citation>
    <scope>NUCLEOTIDE SEQUENCE</scope>
    <source>
        <tissue evidence="1">Cladode</tissue>
    </source>
</reference>
<dbReference type="AlphaFoldDB" id="A0A7C9DHJ0"/>
<name>A0A7C9DHJ0_OPUST</name>
<accession>A0A7C9DHJ0</accession>
<organism evidence="1">
    <name type="scientific">Opuntia streptacantha</name>
    <name type="common">Prickly pear cactus</name>
    <name type="synonym">Opuntia cardona</name>
    <dbReference type="NCBI Taxonomy" id="393608"/>
    <lineage>
        <taxon>Eukaryota</taxon>
        <taxon>Viridiplantae</taxon>
        <taxon>Streptophyta</taxon>
        <taxon>Embryophyta</taxon>
        <taxon>Tracheophyta</taxon>
        <taxon>Spermatophyta</taxon>
        <taxon>Magnoliopsida</taxon>
        <taxon>eudicotyledons</taxon>
        <taxon>Gunneridae</taxon>
        <taxon>Pentapetalae</taxon>
        <taxon>Caryophyllales</taxon>
        <taxon>Cactineae</taxon>
        <taxon>Cactaceae</taxon>
        <taxon>Opuntioideae</taxon>
        <taxon>Opuntia</taxon>
    </lineage>
</organism>
<evidence type="ECO:0000313" key="1">
    <source>
        <dbReference type="EMBL" id="MBA4638648.1"/>
    </source>
</evidence>
<dbReference type="EMBL" id="GISG01110016">
    <property type="protein sequence ID" value="MBA4638648.1"/>
    <property type="molecule type" value="Transcribed_RNA"/>
</dbReference>
<protein>
    <submittedName>
        <fullName evidence="1">Uncharacterized protein</fullName>
    </submittedName>
</protein>
<sequence length="105" mass="11572">MWAPTLGRAVPLRTAQPVVCGQFPSSQSPMMGRTNVVSLMISGSLVNMLAHLCLTMKVKNRAEKPIMKLKNRPVVAARLARFGRAAPSSLPTRVERLMLREEGKM</sequence>